<name>A0A315ZXK6_SEDFL</name>
<keyword evidence="4 6" id="KW-0732">Signal</keyword>
<dbReference type="Pfam" id="PF07971">
    <property type="entry name" value="Glyco_hydro_92"/>
    <property type="match status" value="1"/>
</dbReference>
<dbReference type="AlphaFoldDB" id="A0A315ZXK6"/>
<dbReference type="InterPro" id="IPR014718">
    <property type="entry name" value="GH-type_carb-bd"/>
</dbReference>
<keyword evidence="5" id="KW-0106">Calcium</keyword>
<accession>A0A315ZXK6</accession>
<sequence>MKKSIYTILILFVLSACSKDNFQDEDILEYVDPFIGTGFHGHTFPGVVLPNGMVQLSPDTRVNGWDASSGYHYSDSTILGFSHTHLSGTGIGDMGDVLVLPFVGEKSNALKATFLKENESAEVGAYKVKFDNGISAELSASLRAGFHKYIFPEGETPKVQFDLGHTLQLTWDHQPISSQIEVIDAYTIRGTKVTCGWSFDDPVHFYAKFSEPIIEQVFTENGVEVKSGKSVEGKLLKLFLTFNPSIKDLKIKVGISSVSQEGAEKNLNQEIDHWDIETVKSNAISEWKKRLDKILIETADETIKKNFYTGMYHSLIAPITFQDVDGSYRGMDKKIHINTVGINYSVFSMWDTFRALHPLLTIIEPGQTGEYVKNLLQKYDEGGMLPKWPLSANYTSTMVGYPAVSIIADAFSKGLVDEKYLDKALEASIFSSEYHPEIVNKLSEKRAKTLMGLPNKYVNLGSGLIPADSTSESVSYGLEMAYYDWCISLLAQRAKNDSITEKYQERSKYYAHYFDPNTGFMRGRNADETWKEPFSPKYSNHENGDFTEGNAYQWSWFVPHDVNGLISLFGSEKLFSEKLDELFSESSEIEGEHASADITGLIGQYAHGNEPSHHTAYLYNYVGESWKTQSLIDQILYGLYSPTPEGICGNEDVGQMSAWYILNALGFYQVAPGESIYTIGRPIIDKASIQLENGIFEVEVKNNSKENKYVKEVYLNGKKLETLFFDHDEIKAGGQLLFEMTNKPIR</sequence>
<comment type="caution">
    <text evidence="9">The sequence shown here is derived from an EMBL/GenBank/DDBJ whole genome shotgun (WGS) entry which is preliminary data.</text>
</comment>
<dbReference type="GO" id="GO:0030246">
    <property type="term" value="F:carbohydrate binding"/>
    <property type="evidence" value="ECO:0007669"/>
    <property type="project" value="InterPro"/>
</dbReference>
<reference evidence="9 10" key="1">
    <citation type="submission" date="2018-03" db="EMBL/GenBank/DDBJ databases">
        <title>Genomic Encyclopedia of Archaeal and Bacterial Type Strains, Phase II (KMG-II): from individual species to whole genera.</title>
        <authorList>
            <person name="Goeker M."/>
        </authorList>
    </citation>
    <scope>NUCLEOTIDE SEQUENCE [LARGE SCALE GENOMIC DNA]</scope>
    <source>
        <strain evidence="9 10">DSM 28229</strain>
    </source>
</reference>
<feature type="chain" id="PRO_5016306760" description="Type IV secretion system putative lipoprotein virB7" evidence="6">
    <location>
        <begin position="19"/>
        <end position="746"/>
    </location>
</feature>
<organism evidence="9 10">
    <name type="scientific">Sediminitomix flava</name>
    <dbReference type="NCBI Taxonomy" id="379075"/>
    <lineage>
        <taxon>Bacteria</taxon>
        <taxon>Pseudomonadati</taxon>
        <taxon>Bacteroidota</taxon>
        <taxon>Cytophagia</taxon>
        <taxon>Cytophagales</taxon>
        <taxon>Flammeovirgaceae</taxon>
        <taxon>Sediminitomix</taxon>
    </lineage>
</organism>
<comment type="cofactor">
    <cofactor evidence="1">
        <name>Ca(2+)</name>
        <dbReference type="ChEBI" id="CHEBI:29108"/>
    </cofactor>
</comment>
<gene>
    <name evidence="9" type="ORF">BC781_103327</name>
</gene>
<dbReference type="Pfam" id="PF17678">
    <property type="entry name" value="Glyco_hydro_92N"/>
    <property type="match status" value="1"/>
</dbReference>
<dbReference type="NCBIfam" id="TIGR01180">
    <property type="entry name" value="aman2_put"/>
    <property type="match status" value="1"/>
</dbReference>
<evidence type="ECO:0000256" key="4">
    <source>
        <dbReference type="ARBA" id="ARBA00022729"/>
    </source>
</evidence>
<dbReference type="InterPro" id="IPR005887">
    <property type="entry name" value="GH92_a_mannosidase_put"/>
</dbReference>
<keyword evidence="10" id="KW-1185">Reference proteome</keyword>
<dbReference type="RefSeq" id="WP_109618698.1">
    <property type="nucleotide sequence ID" value="NZ_QGDO01000003.1"/>
</dbReference>
<dbReference type="InterPro" id="IPR012939">
    <property type="entry name" value="Glyco_hydro_92"/>
</dbReference>
<dbReference type="GO" id="GO:0005975">
    <property type="term" value="P:carbohydrate metabolic process"/>
    <property type="evidence" value="ECO:0007669"/>
    <property type="project" value="InterPro"/>
</dbReference>
<feature type="domain" description="Glycosyl hydrolase family 92" evidence="7">
    <location>
        <begin position="262"/>
        <end position="741"/>
    </location>
</feature>
<dbReference type="SUPFAM" id="SSF48208">
    <property type="entry name" value="Six-hairpin glycosidases"/>
    <property type="match status" value="1"/>
</dbReference>
<dbReference type="PANTHER" id="PTHR12143">
    <property type="entry name" value="PEPTIDE N-GLYCANASE PNGASE -RELATED"/>
    <property type="match status" value="1"/>
</dbReference>
<dbReference type="Pfam" id="PF08139">
    <property type="entry name" value="LPAM_1"/>
    <property type="match status" value="1"/>
</dbReference>
<dbReference type="InterPro" id="IPR050883">
    <property type="entry name" value="PNGase"/>
</dbReference>
<comment type="subunit">
    <text evidence="2">Monomer.</text>
</comment>
<dbReference type="InterPro" id="IPR041371">
    <property type="entry name" value="GH92_N"/>
</dbReference>
<dbReference type="Gene3D" id="2.70.98.10">
    <property type="match status" value="1"/>
</dbReference>
<dbReference type="InterPro" id="IPR012640">
    <property type="entry name" value="Membr_lipoprot_lipid_attach_CS"/>
</dbReference>
<evidence type="ECO:0000256" key="3">
    <source>
        <dbReference type="ARBA" id="ARBA00017922"/>
    </source>
</evidence>
<dbReference type="InterPro" id="IPR008928">
    <property type="entry name" value="6-hairpin_glycosidase_sf"/>
</dbReference>
<dbReference type="PROSITE" id="PS51257">
    <property type="entry name" value="PROKAR_LIPOPROTEIN"/>
    <property type="match status" value="1"/>
</dbReference>
<evidence type="ECO:0000313" key="10">
    <source>
        <dbReference type="Proteomes" id="UP000245535"/>
    </source>
</evidence>
<dbReference type="FunFam" id="3.30.2080.10:FF:000001">
    <property type="entry name" value="Alpha-1,2-mannosidase subfamily"/>
    <property type="match status" value="1"/>
</dbReference>
<evidence type="ECO:0000256" key="1">
    <source>
        <dbReference type="ARBA" id="ARBA00001913"/>
    </source>
</evidence>
<evidence type="ECO:0000256" key="6">
    <source>
        <dbReference type="SAM" id="SignalP"/>
    </source>
</evidence>
<evidence type="ECO:0000313" key="9">
    <source>
        <dbReference type="EMBL" id="PWJ42077.1"/>
    </source>
</evidence>
<dbReference type="Gene3D" id="3.30.2080.10">
    <property type="entry name" value="GH92 mannosidase domain"/>
    <property type="match status" value="1"/>
</dbReference>
<dbReference type="GO" id="GO:0005829">
    <property type="term" value="C:cytosol"/>
    <property type="evidence" value="ECO:0007669"/>
    <property type="project" value="TreeGrafter"/>
</dbReference>
<dbReference type="GO" id="GO:0000224">
    <property type="term" value="F:peptide-N4-(N-acetyl-beta-glucosaminyl)asparagine amidase activity"/>
    <property type="evidence" value="ECO:0007669"/>
    <property type="project" value="TreeGrafter"/>
</dbReference>
<evidence type="ECO:0000256" key="5">
    <source>
        <dbReference type="ARBA" id="ARBA00022837"/>
    </source>
</evidence>
<evidence type="ECO:0000259" key="8">
    <source>
        <dbReference type="Pfam" id="PF17678"/>
    </source>
</evidence>
<evidence type="ECO:0000259" key="7">
    <source>
        <dbReference type="Pfam" id="PF07971"/>
    </source>
</evidence>
<protein>
    <recommendedName>
        <fullName evidence="3">Type IV secretion system putative lipoprotein virB7</fullName>
    </recommendedName>
</protein>
<dbReference type="Proteomes" id="UP000245535">
    <property type="component" value="Unassembled WGS sequence"/>
</dbReference>
<dbReference type="Gene3D" id="1.20.1610.10">
    <property type="entry name" value="alpha-1,2-mannosidases domains"/>
    <property type="match status" value="1"/>
</dbReference>
<dbReference type="GO" id="GO:0006516">
    <property type="term" value="P:glycoprotein catabolic process"/>
    <property type="evidence" value="ECO:0007669"/>
    <property type="project" value="TreeGrafter"/>
</dbReference>
<dbReference type="OrthoDB" id="9804511at2"/>
<proteinExistence type="predicted"/>
<feature type="domain" description="Glycosyl hydrolase family 92 N-terminal" evidence="8">
    <location>
        <begin position="30"/>
        <end position="256"/>
    </location>
</feature>
<dbReference type="EMBL" id="QGDO01000003">
    <property type="protein sequence ID" value="PWJ42077.1"/>
    <property type="molecule type" value="Genomic_DNA"/>
</dbReference>
<evidence type="ECO:0000256" key="2">
    <source>
        <dbReference type="ARBA" id="ARBA00011245"/>
    </source>
</evidence>
<dbReference type="Gene3D" id="1.20.1050.60">
    <property type="entry name" value="alpha-1,2-mannosidase"/>
    <property type="match status" value="1"/>
</dbReference>
<dbReference type="PANTHER" id="PTHR12143:SF39">
    <property type="entry name" value="SECRETED PROTEIN"/>
    <property type="match status" value="1"/>
</dbReference>
<feature type="signal peptide" evidence="6">
    <location>
        <begin position="1"/>
        <end position="18"/>
    </location>
</feature>